<accession>A0A7X3JR40</accession>
<reference evidence="1 2" key="1">
    <citation type="submission" date="2019-10" db="EMBL/GenBank/DDBJ databases">
        <title>XDR Pseudomonas monteilii producing IMP-16 from LCR.</title>
        <authorList>
            <person name="Ballaben A."/>
            <person name="Doi Y."/>
        </authorList>
    </citation>
    <scope>NUCLEOTIDE SEQUENCE [LARGE SCALE GENOMIC DNA]</scope>
    <source>
        <strain evidence="1 2">597/14</strain>
    </source>
</reference>
<proteinExistence type="predicted"/>
<dbReference type="RefSeq" id="WP_156867302.1">
    <property type="nucleotide sequence ID" value="NZ_WEIK01000007.1"/>
</dbReference>
<gene>
    <name evidence="1" type="ORF">F9Z43_10435</name>
</gene>
<dbReference type="EMBL" id="WEIK01000007">
    <property type="protein sequence ID" value="MVF49730.1"/>
    <property type="molecule type" value="Genomic_DNA"/>
</dbReference>
<organism evidence="1 2">
    <name type="scientific">Pseudomonas monteilii</name>
    <dbReference type="NCBI Taxonomy" id="76759"/>
    <lineage>
        <taxon>Bacteria</taxon>
        <taxon>Pseudomonadati</taxon>
        <taxon>Pseudomonadota</taxon>
        <taxon>Gammaproteobacteria</taxon>
        <taxon>Pseudomonadales</taxon>
        <taxon>Pseudomonadaceae</taxon>
        <taxon>Pseudomonas</taxon>
    </lineage>
</organism>
<sequence>MHVDWQEFWCSAWRLISSDGAPAWVQAIGSMVALYVAFRVSRISVEHAGLLKQKTVFSIAEATRDYANQIRAAIHNIGDDPGSNASLYDVYNRDVTAGLVRALQGVPVHELASGQQVQAILGLANQLVFMGNATDKLLGAPSMETENLKALESVGGDHAQRRRLSNILLTVLKKNALNHLDKIEEHYNSLKSTLEN</sequence>
<dbReference type="Proteomes" id="UP000440965">
    <property type="component" value="Unassembled WGS sequence"/>
</dbReference>
<evidence type="ECO:0000313" key="1">
    <source>
        <dbReference type="EMBL" id="MVF49730.1"/>
    </source>
</evidence>
<comment type="caution">
    <text evidence="1">The sequence shown here is derived from an EMBL/GenBank/DDBJ whole genome shotgun (WGS) entry which is preliminary data.</text>
</comment>
<dbReference type="AlphaFoldDB" id="A0A7X3JR40"/>
<name>A0A7X3JR40_9PSED</name>
<evidence type="ECO:0000313" key="2">
    <source>
        <dbReference type="Proteomes" id="UP000440965"/>
    </source>
</evidence>
<protein>
    <submittedName>
        <fullName evidence="1">Uncharacterized protein</fullName>
    </submittedName>
</protein>